<organism evidence="1">
    <name type="scientific">uncultured Caudovirales phage</name>
    <dbReference type="NCBI Taxonomy" id="2100421"/>
    <lineage>
        <taxon>Viruses</taxon>
        <taxon>Duplodnaviria</taxon>
        <taxon>Heunggongvirae</taxon>
        <taxon>Uroviricota</taxon>
        <taxon>Caudoviricetes</taxon>
        <taxon>Peduoviridae</taxon>
        <taxon>Maltschvirus</taxon>
        <taxon>Maltschvirus maltsch</taxon>
    </lineage>
</organism>
<reference evidence="1" key="1">
    <citation type="submission" date="2020-05" db="EMBL/GenBank/DDBJ databases">
        <authorList>
            <person name="Chiriac C."/>
            <person name="Salcher M."/>
            <person name="Ghai R."/>
            <person name="Kavagutti S V."/>
        </authorList>
    </citation>
    <scope>NUCLEOTIDE SEQUENCE</scope>
</reference>
<name>A0A6J7WWC7_9CAUD</name>
<dbReference type="EMBL" id="LR798310">
    <property type="protein sequence ID" value="CAB5222359.1"/>
    <property type="molecule type" value="Genomic_DNA"/>
</dbReference>
<gene>
    <name evidence="1" type="ORF">UFOVP367_3</name>
</gene>
<evidence type="ECO:0000313" key="1">
    <source>
        <dbReference type="EMBL" id="CAB5222359.1"/>
    </source>
</evidence>
<sequence>MTTQIKNSDDLLSYLVSQAGSGQKNWFGFAQQRITGINLAHEIAKNHADKLSPEEAVDYAIKLNNAIYHKIIKAD</sequence>
<proteinExistence type="predicted"/>
<protein>
    <submittedName>
        <fullName evidence="1">Uncharacterized protein</fullName>
    </submittedName>
</protein>
<accession>A0A6J7WWC7</accession>